<dbReference type="EMBL" id="OU896720">
    <property type="protein sequence ID" value="CAG9816786.1"/>
    <property type="molecule type" value="Genomic_DNA"/>
</dbReference>
<sequence length="123" mass="14632">MERVLKRVGLSKRIQSEVEVNMTNLEENVKLRRRRRSKSRRRSSQENKKTRGLFNIDWDSVKDCKSCKSRAITKRFCSKRTDNELYRSNSFKFERFIRGNDELSTLGKNVGNTHQEIIYSNPD</sequence>
<accession>A0A9N9X1R2</accession>
<dbReference type="OrthoDB" id="5914531at2759"/>
<proteinExistence type="predicted"/>
<reference evidence="1" key="1">
    <citation type="submission" date="2022-01" db="EMBL/GenBank/DDBJ databases">
        <authorList>
            <person name="King R."/>
        </authorList>
    </citation>
    <scope>NUCLEOTIDE SEQUENCE</scope>
</reference>
<evidence type="ECO:0000313" key="2">
    <source>
        <dbReference type="Proteomes" id="UP001153737"/>
    </source>
</evidence>
<dbReference type="Proteomes" id="UP001153737">
    <property type="component" value="Chromosome 14"/>
</dbReference>
<evidence type="ECO:0000313" key="1">
    <source>
        <dbReference type="EMBL" id="CAG9816786.1"/>
    </source>
</evidence>
<protein>
    <submittedName>
        <fullName evidence="1">Uncharacterized protein</fullName>
    </submittedName>
</protein>
<dbReference type="AlphaFoldDB" id="A0A9N9X1R2"/>
<keyword evidence="2" id="KW-1185">Reference proteome</keyword>
<reference evidence="1" key="2">
    <citation type="submission" date="2022-10" db="EMBL/GenBank/DDBJ databases">
        <authorList>
            <consortium name="ENA_rothamsted_submissions"/>
            <consortium name="culmorum"/>
            <person name="King R."/>
        </authorList>
    </citation>
    <scope>NUCLEOTIDE SEQUENCE</scope>
</reference>
<name>A0A9N9X1R2_PHACE</name>
<gene>
    <name evidence="1" type="ORF">PHAECO_LOCUS4194</name>
</gene>
<organism evidence="1 2">
    <name type="scientific">Phaedon cochleariae</name>
    <name type="common">Mustard beetle</name>
    <dbReference type="NCBI Taxonomy" id="80249"/>
    <lineage>
        <taxon>Eukaryota</taxon>
        <taxon>Metazoa</taxon>
        <taxon>Ecdysozoa</taxon>
        <taxon>Arthropoda</taxon>
        <taxon>Hexapoda</taxon>
        <taxon>Insecta</taxon>
        <taxon>Pterygota</taxon>
        <taxon>Neoptera</taxon>
        <taxon>Endopterygota</taxon>
        <taxon>Coleoptera</taxon>
        <taxon>Polyphaga</taxon>
        <taxon>Cucujiformia</taxon>
        <taxon>Chrysomeloidea</taxon>
        <taxon>Chrysomelidae</taxon>
        <taxon>Chrysomelinae</taxon>
        <taxon>Chrysomelini</taxon>
        <taxon>Phaedon</taxon>
    </lineage>
</organism>